<gene>
    <name evidence="2" type="ORF">caldi_17390</name>
</gene>
<protein>
    <submittedName>
        <fullName evidence="2">Uncharacterized protein</fullName>
    </submittedName>
</protein>
<dbReference type="AlphaFoldDB" id="A0AA35G9U5"/>
<sequence>MRIGRRSPQRAAAALGYGLMVLGGLVLVLSVPAYLWAAALGAFLAYLGYTVQRGR</sequence>
<feature type="transmembrane region" description="Helical" evidence="1">
    <location>
        <begin position="12"/>
        <end position="28"/>
    </location>
</feature>
<organism evidence="2 3">
    <name type="scientific">Caldinitratiruptor microaerophilus</name>
    <dbReference type="NCBI Taxonomy" id="671077"/>
    <lineage>
        <taxon>Bacteria</taxon>
        <taxon>Bacillati</taxon>
        <taxon>Bacillota</taxon>
        <taxon>Clostridia</taxon>
        <taxon>Eubacteriales</taxon>
        <taxon>Symbiobacteriaceae</taxon>
        <taxon>Caldinitratiruptor</taxon>
    </lineage>
</organism>
<proteinExistence type="predicted"/>
<feature type="transmembrane region" description="Helical" evidence="1">
    <location>
        <begin position="34"/>
        <end position="51"/>
    </location>
</feature>
<evidence type="ECO:0000313" key="2">
    <source>
        <dbReference type="EMBL" id="BDG60649.1"/>
    </source>
</evidence>
<dbReference type="EMBL" id="AP025628">
    <property type="protein sequence ID" value="BDG60649.1"/>
    <property type="molecule type" value="Genomic_DNA"/>
</dbReference>
<name>A0AA35G9U5_9FIRM</name>
<keyword evidence="1" id="KW-0472">Membrane</keyword>
<dbReference type="Proteomes" id="UP001163687">
    <property type="component" value="Chromosome"/>
</dbReference>
<dbReference type="RefSeq" id="WP_264844658.1">
    <property type="nucleotide sequence ID" value="NZ_AP025628.1"/>
</dbReference>
<keyword evidence="1" id="KW-1133">Transmembrane helix</keyword>
<evidence type="ECO:0000313" key="3">
    <source>
        <dbReference type="Proteomes" id="UP001163687"/>
    </source>
</evidence>
<evidence type="ECO:0000256" key="1">
    <source>
        <dbReference type="SAM" id="Phobius"/>
    </source>
</evidence>
<keyword evidence="1" id="KW-0812">Transmembrane</keyword>
<reference evidence="2" key="1">
    <citation type="submission" date="2022-03" db="EMBL/GenBank/DDBJ databases">
        <title>Complete genome sequence of Caldinitratiruptor microaerophilus.</title>
        <authorList>
            <person name="Mukaiyama R."/>
            <person name="Nishiyama T."/>
            <person name="Ueda K."/>
        </authorList>
    </citation>
    <scope>NUCLEOTIDE SEQUENCE</scope>
    <source>
        <strain evidence="2">JCM 16183</strain>
    </source>
</reference>
<dbReference type="KEGG" id="cmic:caldi_17390"/>
<keyword evidence="3" id="KW-1185">Reference proteome</keyword>
<accession>A0AA35G9U5</accession>